<dbReference type="Gene3D" id="3.10.100.10">
    <property type="entry name" value="Mannose-Binding Protein A, subunit A"/>
    <property type="match status" value="2"/>
</dbReference>
<gene>
    <name evidence="3" type="ORF">RRG08_061517</name>
</gene>
<dbReference type="SMART" id="SM00034">
    <property type="entry name" value="CLECT"/>
    <property type="match status" value="2"/>
</dbReference>
<proteinExistence type="predicted"/>
<dbReference type="AlphaFoldDB" id="A0AAE0Y2Q3"/>
<name>A0AAE0Y2Q3_9GAST</name>
<dbReference type="CDD" id="cd00037">
    <property type="entry name" value="CLECT"/>
    <property type="match status" value="2"/>
</dbReference>
<comment type="caution">
    <text evidence="3">The sequence shown here is derived from an EMBL/GenBank/DDBJ whole genome shotgun (WGS) entry which is preliminary data.</text>
</comment>
<dbReference type="EMBL" id="JAWDGP010007049">
    <property type="protein sequence ID" value="KAK3730916.1"/>
    <property type="molecule type" value="Genomic_DNA"/>
</dbReference>
<evidence type="ECO:0000256" key="1">
    <source>
        <dbReference type="SAM" id="MobiDB-lite"/>
    </source>
</evidence>
<dbReference type="Gene3D" id="2.170.300.10">
    <property type="entry name" value="Tie2 ligand-binding domain superfamily"/>
    <property type="match status" value="1"/>
</dbReference>
<evidence type="ECO:0000259" key="2">
    <source>
        <dbReference type="PROSITE" id="PS50041"/>
    </source>
</evidence>
<feature type="domain" description="C-type lectin" evidence="2">
    <location>
        <begin position="47"/>
        <end position="161"/>
    </location>
</feature>
<protein>
    <recommendedName>
        <fullName evidence="2">C-type lectin domain-containing protein</fullName>
    </recommendedName>
</protein>
<feature type="region of interest" description="Disordered" evidence="1">
    <location>
        <begin position="1"/>
        <end position="22"/>
    </location>
</feature>
<dbReference type="InterPro" id="IPR016187">
    <property type="entry name" value="CTDL_fold"/>
</dbReference>
<dbReference type="InterPro" id="IPR050111">
    <property type="entry name" value="C-type_lectin/snaclec_domain"/>
</dbReference>
<dbReference type="InterPro" id="IPR001304">
    <property type="entry name" value="C-type_lectin-like"/>
</dbReference>
<accession>A0AAE0Y2Q3</accession>
<dbReference type="Proteomes" id="UP001283361">
    <property type="component" value="Unassembled WGS sequence"/>
</dbReference>
<feature type="domain" description="C-type lectin" evidence="2">
    <location>
        <begin position="176"/>
        <end position="294"/>
    </location>
</feature>
<dbReference type="Pfam" id="PF00059">
    <property type="entry name" value="Lectin_C"/>
    <property type="match status" value="2"/>
</dbReference>
<reference evidence="3" key="1">
    <citation type="journal article" date="2023" name="G3 (Bethesda)">
        <title>A reference genome for the long-term kleptoplast-retaining sea slug Elysia crispata morphotype clarki.</title>
        <authorList>
            <person name="Eastman K.E."/>
            <person name="Pendleton A.L."/>
            <person name="Shaikh M.A."/>
            <person name="Suttiyut T."/>
            <person name="Ogas R."/>
            <person name="Tomko P."/>
            <person name="Gavelis G."/>
            <person name="Widhalm J.R."/>
            <person name="Wisecaver J.H."/>
        </authorList>
    </citation>
    <scope>NUCLEOTIDE SEQUENCE</scope>
    <source>
        <strain evidence="3">ECLA1</strain>
    </source>
</reference>
<dbReference type="PROSITE" id="PS50041">
    <property type="entry name" value="C_TYPE_LECTIN_2"/>
    <property type="match status" value="2"/>
</dbReference>
<dbReference type="InterPro" id="IPR016186">
    <property type="entry name" value="C-type_lectin-like/link_sf"/>
</dbReference>
<organism evidence="3 4">
    <name type="scientific">Elysia crispata</name>
    <name type="common">lettuce slug</name>
    <dbReference type="NCBI Taxonomy" id="231223"/>
    <lineage>
        <taxon>Eukaryota</taxon>
        <taxon>Metazoa</taxon>
        <taxon>Spiralia</taxon>
        <taxon>Lophotrochozoa</taxon>
        <taxon>Mollusca</taxon>
        <taxon>Gastropoda</taxon>
        <taxon>Heterobranchia</taxon>
        <taxon>Euthyneura</taxon>
        <taxon>Panpulmonata</taxon>
        <taxon>Sacoglossa</taxon>
        <taxon>Placobranchoidea</taxon>
        <taxon>Plakobranchidae</taxon>
        <taxon>Elysia</taxon>
    </lineage>
</organism>
<dbReference type="PANTHER" id="PTHR22803">
    <property type="entry name" value="MANNOSE, PHOSPHOLIPASE, LECTIN RECEPTOR RELATED"/>
    <property type="match status" value="1"/>
</dbReference>
<evidence type="ECO:0000313" key="4">
    <source>
        <dbReference type="Proteomes" id="UP001283361"/>
    </source>
</evidence>
<dbReference type="SUPFAM" id="SSF56436">
    <property type="entry name" value="C-type lectin-like"/>
    <property type="match status" value="2"/>
</dbReference>
<sequence>MTGDCVEPLGRHGVGGRPPGAPRDYNPGSIFVTCPDGWTQSNGTWTCLKLFHDSKVTWDEARKACKTLGSDLVRITDTEKNAFITKTFKSSSDSTHIGLSGTINSGLQWLDEQSQATMFIWKTPIINLAEEKLCGVLDLGPVDSGKWEFKNCQDKRNYICEKGPESCPAEWIPHAHSTTCIRWSESKESYHIARRKCQRNWSDLVTIRDEKKNRFIEDLLKTLSENGWWIGLNNHNSYQTLRWLDDPKDPPYKDFDEGSTSVTYGCVYFFISKHATHRWSEDHECNFKKRYICEYAPVCSGQMHGTRCSKRCSPNCAGTVKNCFRLTGHCMNGCLPGYKGYACDTACEKSTYGDNCAKKCSIGCLNNECDNIQGTCSNGCKAGYIREKCNKRCENATYGENCSKNCSIGCSGPKHECDIFNGTCLFGCTAGYQSDRCDKSKNIT</sequence>
<keyword evidence="4" id="KW-1185">Reference proteome</keyword>
<evidence type="ECO:0000313" key="3">
    <source>
        <dbReference type="EMBL" id="KAK3730916.1"/>
    </source>
</evidence>